<gene>
    <name evidence="2" type="primary">Cac1m-L2</name>
    <name evidence="2" type="ORF">Hamer_G006723</name>
</gene>
<feature type="non-terminal residue" evidence="2">
    <location>
        <position position="1"/>
    </location>
</feature>
<accession>A0A8J5MMA7</accession>
<dbReference type="AlphaFoldDB" id="A0A8J5MMA7"/>
<evidence type="ECO:0000256" key="1">
    <source>
        <dbReference type="SAM" id="MobiDB-lite"/>
    </source>
</evidence>
<feature type="compositionally biased region" description="Low complexity" evidence="1">
    <location>
        <begin position="325"/>
        <end position="340"/>
    </location>
</feature>
<keyword evidence="3" id="KW-1185">Reference proteome</keyword>
<name>A0A8J5MMA7_HOMAM</name>
<feature type="compositionally biased region" description="Polar residues" evidence="1">
    <location>
        <begin position="264"/>
        <end position="278"/>
    </location>
</feature>
<feature type="compositionally biased region" description="Low complexity" evidence="1">
    <location>
        <begin position="121"/>
        <end position="138"/>
    </location>
</feature>
<dbReference type="EMBL" id="JAHLQT010039062">
    <property type="protein sequence ID" value="KAG7156728.1"/>
    <property type="molecule type" value="Genomic_DNA"/>
</dbReference>
<sequence length="433" mass="48332">MQGLIFFLSDEELSDGPQPPTPPPRRTSTHSWGLGCIGRQDAQSRSFSNIADGLRLAHAQALAVAGIVHQSSTGSAPFRRGLRASFHGRGTPRTLYPRGHHLSCPTTPASARKEHHPRPPRGGLLALPAPPSQAAQSSTGREDPSGQLLSVRALLQHMASLRPCVTLPYVSSRVLPRTPPRQPHMPFHRRSLRAPPRKPHITFHRSLDNFHPSSSDSDSELETNHTLASFHLEDQSEVSSSVSEVVASTHSLPQCGSVHHAPHHTTSYNHNFHSQYHQHQPHRHLPQVPQSEANHHHHRHYQQIYQYHRLLPEESDHNHHHDSHQQQAQQLPPHQHQVPQTSPQASHNHHQNLHLHHHHHLHHCVLPSSVSTLKLSSPSAGVFAGALDWDRPLTVRVMEAFQGTAILRVSQAALEVCPDLTLRLSALLRVWSV</sequence>
<evidence type="ECO:0000313" key="3">
    <source>
        <dbReference type="Proteomes" id="UP000747542"/>
    </source>
</evidence>
<feature type="region of interest" description="Disordered" evidence="1">
    <location>
        <begin position="73"/>
        <end position="145"/>
    </location>
</feature>
<feature type="compositionally biased region" description="Basic residues" evidence="1">
    <location>
        <begin position="186"/>
        <end position="197"/>
    </location>
</feature>
<feature type="region of interest" description="Disordered" evidence="1">
    <location>
        <begin position="315"/>
        <end position="351"/>
    </location>
</feature>
<proteinExistence type="predicted"/>
<evidence type="ECO:0000313" key="2">
    <source>
        <dbReference type="EMBL" id="KAG7156728.1"/>
    </source>
</evidence>
<feature type="region of interest" description="Disordered" evidence="1">
    <location>
        <begin position="9"/>
        <end position="31"/>
    </location>
</feature>
<protein>
    <submittedName>
        <fullName evidence="2">Putative Muscle calcium channel subunit alpha-1-like 2</fullName>
    </submittedName>
</protein>
<feature type="region of interest" description="Disordered" evidence="1">
    <location>
        <begin position="176"/>
        <end position="197"/>
    </location>
</feature>
<reference evidence="2" key="1">
    <citation type="journal article" date="2021" name="Sci. Adv.">
        <title>The American lobster genome reveals insights on longevity, neural, and immune adaptations.</title>
        <authorList>
            <person name="Polinski J.M."/>
            <person name="Zimin A.V."/>
            <person name="Clark K.F."/>
            <person name="Kohn A.B."/>
            <person name="Sadowski N."/>
            <person name="Timp W."/>
            <person name="Ptitsyn A."/>
            <person name="Khanna P."/>
            <person name="Romanova D.Y."/>
            <person name="Williams P."/>
            <person name="Greenwood S.J."/>
            <person name="Moroz L.L."/>
            <person name="Walt D.R."/>
            <person name="Bodnar A.G."/>
        </authorList>
    </citation>
    <scope>NUCLEOTIDE SEQUENCE</scope>
    <source>
        <strain evidence="2">GMGI-L3</strain>
    </source>
</reference>
<organism evidence="2 3">
    <name type="scientific">Homarus americanus</name>
    <name type="common">American lobster</name>
    <dbReference type="NCBI Taxonomy" id="6706"/>
    <lineage>
        <taxon>Eukaryota</taxon>
        <taxon>Metazoa</taxon>
        <taxon>Ecdysozoa</taxon>
        <taxon>Arthropoda</taxon>
        <taxon>Crustacea</taxon>
        <taxon>Multicrustacea</taxon>
        <taxon>Malacostraca</taxon>
        <taxon>Eumalacostraca</taxon>
        <taxon>Eucarida</taxon>
        <taxon>Decapoda</taxon>
        <taxon>Pleocyemata</taxon>
        <taxon>Astacidea</taxon>
        <taxon>Nephropoidea</taxon>
        <taxon>Nephropidae</taxon>
        <taxon>Homarus</taxon>
    </lineage>
</organism>
<dbReference type="Proteomes" id="UP000747542">
    <property type="component" value="Unassembled WGS sequence"/>
</dbReference>
<feature type="region of interest" description="Disordered" evidence="1">
    <location>
        <begin position="258"/>
        <end position="284"/>
    </location>
</feature>
<comment type="caution">
    <text evidence="2">The sequence shown here is derived from an EMBL/GenBank/DDBJ whole genome shotgun (WGS) entry which is preliminary data.</text>
</comment>